<keyword evidence="3" id="KW-1185">Reference proteome</keyword>
<accession>A0AAV9DFS0</accession>
<comment type="caution">
    <text evidence="2">The sequence shown here is derived from an EMBL/GenBank/DDBJ whole genome shotgun (WGS) entry which is preliminary data.</text>
</comment>
<dbReference type="AlphaFoldDB" id="A0AAV9DFS0"/>
<evidence type="ECO:0000313" key="2">
    <source>
        <dbReference type="EMBL" id="KAK1299884.1"/>
    </source>
</evidence>
<reference evidence="2" key="1">
    <citation type="journal article" date="2023" name="Nat. Commun.">
        <title>Diploid and tetraploid genomes of Acorus and the evolution of monocots.</title>
        <authorList>
            <person name="Ma L."/>
            <person name="Liu K.W."/>
            <person name="Li Z."/>
            <person name="Hsiao Y.Y."/>
            <person name="Qi Y."/>
            <person name="Fu T."/>
            <person name="Tang G.D."/>
            <person name="Zhang D."/>
            <person name="Sun W.H."/>
            <person name="Liu D.K."/>
            <person name="Li Y."/>
            <person name="Chen G.Z."/>
            <person name="Liu X.D."/>
            <person name="Liao X.Y."/>
            <person name="Jiang Y.T."/>
            <person name="Yu X."/>
            <person name="Hao Y."/>
            <person name="Huang J."/>
            <person name="Zhao X.W."/>
            <person name="Ke S."/>
            <person name="Chen Y.Y."/>
            <person name="Wu W.L."/>
            <person name="Hsu J.L."/>
            <person name="Lin Y.F."/>
            <person name="Huang M.D."/>
            <person name="Li C.Y."/>
            <person name="Huang L."/>
            <person name="Wang Z.W."/>
            <person name="Zhao X."/>
            <person name="Zhong W.Y."/>
            <person name="Peng D.H."/>
            <person name="Ahmad S."/>
            <person name="Lan S."/>
            <person name="Zhang J.S."/>
            <person name="Tsai W.C."/>
            <person name="Van de Peer Y."/>
            <person name="Liu Z.J."/>
        </authorList>
    </citation>
    <scope>NUCLEOTIDE SEQUENCE</scope>
    <source>
        <strain evidence="2">CP</strain>
    </source>
</reference>
<sequence>MAPLWGKSLPRWDGGDYDQKVPPGPKASLRAEKRPLLPNTESDPHTLVLDQVRGSTGSDAKMDPGPTGLTGLLKNFQDPYILCWDVRNTVDIVYKLSLNETQHFNETQASID</sequence>
<feature type="region of interest" description="Disordered" evidence="1">
    <location>
        <begin position="1"/>
        <end position="68"/>
    </location>
</feature>
<organism evidence="2 3">
    <name type="scientific">Acorus calamus</name>
    <name type="common">Sweet flag</name>
    <dbReference type="NCBI Taxonomy" id="4465"/>
    <lineage>
        <taxon>Eukaryota</taxon>
        <taxon>Viridiplantae</taxon>
        <taxon>Streptophyta</taxon>
        <taxon>Embryophyta</taxon>
        <taxon>Tracheophyta</taxon>
        <taxon>Spermatophyta</taxon>
        <taxon>Magnoliopsida</taxon>
        <taxon>Liliopsida</taxon>
        <taxon>Acoraceae</taxon>
        <taxon>Acorus</taxon>
    </lineage>
</organism>
<protein>
    <submittedName>
        <fullName evidence="2">Uncharacterized protein</fullName>
    </submittedName>
</protein>
<proteinExistence type="predicted"/>
<dbReference type="Proteomes" id="UP001180020">
    <property type="component" value="Unassembled WGS sequence"/>
</dbReference>
<gene>
    <name evidence="2" type="ORF">QJS10_CPB13g01279</name>
</gene>
<name>A0AAV9DFS0_ACOCL</name>
<evidence type="ECO:0000313" key="3">
    <source>
        <dbReference type="Proteomes" id="UP001180020"/>
    </source>
</evidence>
<reference evidence="2" key="2">
    <citation type="submission" date="2023-06" db="EMBL/GenBank/DDBJ databases">
        <authorList>
            <person name="Ma L."/>
            <person name="Liu K.-W."/>
            <person name="Li Z."/>
            <person name="Hsiao Y.-Y."/>
            <person name="Qi Y."/>
            <person name="Fu T."/>
            <person name="Tang G."/>
            <person name="Zhang D."/>
            <person name="Sun W.-H."/>
            <person name="Liu D.-K."/>
            <person name="Li Y."/>
            <person name="Chen G.-Z."/>
            <person name="Liu X.-D."/>
            <person name="Liao X.-Y."/>
            <person name="Jiang Y.-T."/>
            <person name="Yu X."/>
            <person name="Hao Y."/>
            <person name="Huang J."/>
            <person name="Zhao X.-W."/>
            <person name="Ke S."/>
            <person name="Chen Y.-Y."/>
            <person name="Wu W.-L."/>
            <person name="Hsu J.-L."/>
            <person name="Lin Y.-F."/>
            <person name="Huang M.-D."/>
            <person name="Li C.-Y."/>
            <person name="Huang L."/>
            <person name="Wang Z.-W."/>
            <person name="Zhao X."/>
            <person name="Zhong W.-Y."/>
            <person name="Peng D.-H."/>
            <person name="Ahmad S."/>
            <person name="Lan S."/>
            <person name="Zhang J.-S."/>
            <person name="Tsai W.-C."/>
            <person name="Van De Peer Y."/>
            <person name="Liu Z.-J."/>
        </authorList>
    </citation>
    <scope>NUCLEOTIDE SEQUENCE</scope>
    <source>
        <strain evidence="2">CP</strain>
        <tissue evidence="2">Leaves</tissue>
    </source>
</reference>
<evidence type="ECO:0000256" key="1">
    <source>
        <dbReference type="SAM" id="MobiDB-lite"/>
    </source>
</evidence>
<dbReference type="EMBL" id="JAUJYO010000013">
    <property type="protein sequence ID" value="KAK1299884.1"/>
    <property type="molecule type" value="Genomic_DNA"/>
</dbReference>